<protein>
    <submittedName>
        <fullName evidence="2">Pyrimidine dimer DNA glycosylase/endonuclease V</fullName>
    </submittedName>
</protein>
<evidence type="ECO:0000313" key="2">
    <source>
        <dbReference type="EMBL" id="MFB9260506.1"/>
    </source>
</evidence>
<dbReference type="InterPro" id="IPR004260">
    <property type="entry name" value="Pyr-dimer_DNA_glycosylase"/>
</dbReference>
<organism evidence="2 3">
    <name type="scientific">Dietzia aerolata</name>
    <dbReference type="NCBI Taxonomy" id="595984"/>
    <lineage>
        <taxon>Bacteria</taxon>
        <taxon>Bacillati</taxon>
        <taxon>Actinomycetota</taxon>
        <taxon>Actinomycetes</taxon>
        <taxon>Mycobacteriales</taxon>
        <taxon>Dietziaceae</taxon>
        <taxon>Dietzia</taxon>
    </lineage>
</organism>
<comment type="caution">
    <text evidence="2">The sequence shown here is derived from an EMBL/GenBank/DDBJ whole genome shotgun (WGS) entry which is preliminary data.</text>
</comment>
<dbReference type="EMBL" id="JBHMDY010000006">
    <property type="protein sequence ID" value="MFB9260506.1"/>
    <property type="molecule type" value="Genomic_DNA"/>
</dbReference>
<feature type="compositionally biased region" description="Basic and acidic residues" evidence="1">
    <location>
        <begin position="142"/>
        <end position="153"/>
    </location>
</feature>
<keyword evidence="3" id="KW-1185">Reference proteome</keyword>
<sequence>MRLWSIHPDLLDRAALVAGWREGLLAQKVLRGLTTGYRAHPQLDRFRTLDDPVAGIATWLHGLADAADARGYRFDRTRVVLPAGAERLDVTDGQLALEWAHLRAKVTARDPDWLTRLAPYDAPGSTPPPHPMLDVVPGPVADWERAPRPEGLT</sequence>
<name>A0ABV5JRX9_9ACTN</name>
<reference evidence="2 3" key="1">
    <citation type="submission" date="2024-09" db="EMBL/GenBank/DDBJ databases">
        <authorList>
            <person name="Sun Q."/>
            <person name="Mori K."/>
        </authorList>
    </citation>
    <scope>NUCLEOTIDE SEQUENCE [LARGE SCALE GENOMIC DNA]</scope>
    <source>
        <strain evidence="2 3">CCM 7659</strain>
    </source>
</reference>
<accession>A0ABV5JRX9</accession>
<evidence type="ECO:0000256" key="1">
    <source>
        <dbReference type="SAM" id="MobiDB-lite"/>
    </source>
</evidence>
<dbReference type="Pfam" id="PF03013">
    <property type="entry name" value="Pyr_excise"/>
    <property type="match status" value="1"/>
</dbReference>
<evidence type="ECO:0000313" key="3">
    <source>
        <dbReference type="Proteomes" id="UP001589700"/>
    </source>
</evidence>
<feature type="region of interest" description="Disordered" evidence="1">
    <location>
        <begin position="119"/>
        <end position="153"/>
    </location>
</feature>
<dbReference type="Proteomes" id="UP001589700">
    <property type="component" value="Unassembled WGS sequence"/>
</dbReference>
<gene>
    <name evidence="2" type="ORF">ACFFVD_11895</name>
</gene>
<dbReference type="RefSeq" id="WP_380023721.1">
    <property type="nucleotide sequence ID" value="NZ_JBHMDY010000006.1"/>
</dbReference>
<proteinExistence type="predicted"/>